<evidence type="ECO:0000256" key="6">
    <source>
        <dbReference type="HAMAP-Rule" id="MF_01363"/>
    </source>
</evidence>
<dbReference type="GO" id="GO:0005840">
    <property type="term" value="C:ribosome"/>
    <property type="evidence" value="ECO:0007669"/>
    <property type="project" value="UniProtKB-KW"/>
</dbReference>
<dbReference type="InterPro" id="IPR018258">
    <property type="entry name" value="Ribosomal_bL21_CS"/>
</dbReference>
<dbReference type="GO" id="GO:1990904">
    <property type="term" value="C:ribonucleoprotein complex"/>
    <property type="evidence" value="ECO:0007669"/>
    <property type="project" value="UniProtKB-KW"/>
</dbReference>
<name>A0A0F3NB81_9RICK</name>
<evidence type="ECO:0000313" key="9">
    <source>
        <dbReference type="Proteomes" id="UP000033546"/>
    </source>
</evidence>
<dbReference type="InterPro" id="IPR036164">
    <property type="entry name" value="bL21-like_sf"/>
</dbReference>
<dbReference type="NCBIfam" id="TIGR00061">
    <property type="entry name" value="L21"/>
    <property type="match status" value="1"/>
</dbReference>
<dbReference type="RefSeq" id="WP_045804676.1">
    <property type="nucleotide sequence ID" value="NZ_LANU01000002.1"/>
</dbReference>
<organism evidence="8 9">
    <name type="scientific">Ehrlichia cf. muris str. EmCRT</name>
    <dbReference type="NCBI Taxonomy" id="1359167"/>
    <lineage>
        <taxon>Bacteria</taxon>
        <taxon>Pseudomonadati</taxon>
        <taxon>Pseudomonadota</taxon>
        <taxon>Alphaproteobacteria</taxon>
        <taxon>Rickettsiales</taxon>
        <taxon>Anaplasmataceae</taxon>
        <taxon>Ehrlichia</taxon>
    </lineage>
</organism>
<evidence type="ECO:0000256" key="5">
    <source>
        <dbReference type="ARBA" id="ARBA00023274"/>
    </source>
</evidence>
<evidence type="ECO:0000256" key="1">
    <source>
        <dbReference type="ARBA" id="ARBA00008563"/>
    </source>
</evidence>
<evidence type="ECO:0000256" key="4">
    <source>
        <dbReference type="ARBA" id="ARBA00022980"/>
    </source>
</evidence>
<dbReference type="Pfam" id="PF00829">
    <property type="entry name" value="Ribosomal_L21p"/>
    <property type="match status" value="1"/>
</dbReference>
<dbReference type="GO" id="GO:0019843">
    <property type="term" value="F:rRNA binding"/>
    <property type="evidence" value="ECO:0007669"/>
    <property type="project" value="UniProtKB-UniRule"/>
</dbReference>
<reference evidence="8 9" key="1">
    <citation type="submission" date="2015-02" db="EMBL/GenBank/DDBJ databases">
        <title>Genome Sequencing of Rickettsiales.</title>
        <authorList>
            <person name="Daugherty S.C."/>
            <person name="Su Q."/>
            <person name="Abolude K."/>
            <person name="Beier-Sexton M."/>
            <person name="Carlyon J.A."/>
            <person name="Carter R."/>
            <person name="Day N.P."/>
            <person name="Dumler S.J."/>
            <person name="Dyachenko V."/>
            <person name="Godinez A."/>
            <person name="Kurtti T.J."/>
            <person name="Lichay M."/>
            <person name="Mullins K.E."/>
            <person name="Ott S."/>
            <person name="Pappas-Brown V."/>
            <person name="Paris D.H."/>
            <person name="Patel P."/>
            <person name="Richards A.L."/>
            <person name="Sadzewicz L."/>
            <person name="Sears K."/>
            <person name="Seidman D."/>
            <person name="Sengamalay N."/>
            <person name="Stenos J."/>
            <person name="Tallon L.J."/>
            <person name="Vincent G."/>
            <person name="Fraser C.M."/>
            <person name="Munderloh U."/>
            <person name="Dunning-Hotopp J.C."/>
        </authorList>
    </citation>
    <scope>NUCLEOTIDE SEQUENCE [LARGE SCALE GENOMIC DNA]</scope>
    <source>
        <strain evidence="8 9">EmCRT</strain>
    </source>
</reference>
<keyword evidence="4 6" id="KW-0689">Ribosomal protein</keyword>
<protein>
    <recommendedName>
        <fullName evidence="6">Large ribosomal subunit protein bL21</fullName>
    </recommendedName>
</protein>
<keyword evidence="2 6" id="KW-0699">rRNA-binding</keyword>
<dbReference type="Proteomes" id="UP000033546">
    <property type="component" value="Unassembled WGS sequence"/>
</dbReference>
<dbReference type="GO" id="GO:0005737">
    <property type="term" value="C:cytoplasm"/>
    <property type="evidence" value="ECO:0007669"/>
    <property type="project" value="UniProtKB-ARBA"/>
</dbReference>
<dbReference type="PATRIC" id="fig|1359167.3.peg.275"/>
<dbReference type="AlphaFoldDB" id="A0A0F3NB81"/>
<evidence type="ECO:0000256" key="7">
    <source>
        <dbReference type="RuleBase" id="RU000562"/>
    </source>
</evidence>
<gene>
    <name evidence="6 8" type="primary">rplU</name>
    <name evidence="8" type="ORF">EMUCRT_0287</name>
</gene>
<dbReference type="PANTHER" id="PTHR21349">
    <property type="entry name" value="50S RIBOSOMAL PROTEIN L21"/>
    <property type="match status" value="1"/>
</dbReference>
<dbReference type="GO" id="GO:0003735">
    <property type="term" value="F:structural constituent of ribosome"/>
    <property type="evidence" value="ECO:0007669"/>
    <property type="project" value="InterPro"/>
</dbReference>
<dbReference type="InterPro" id="IPR028909">
    <property type="entry name" value="bL21-like"/>
</dbReference>
<dbReference type="HAMAP" id="MF_01363">
    <property type="entry name" value="Ribosomal_bL21"/>
    <property type="match status" value="1"/>
</dbReference>
<evidence type="ECO:0000256" key="3">
    <source>
        <dbReference type="ARBA" id="ARBA00022884"/>
    </source>
</evidence>
<evidence type="ECO:0000313" key="8">
    <source>
        <dbReference type="EMBL" id="KJV65348.1"/>
    </source>
</evidence>
<proteinExistence type="inferred from homology"/>
<dbReference type="EMBL" id="LANU01000002">
    <property type="protein sequence ID" value="KJV65348.1"/>
    <property type="molecule type" value="Genomic_DNA"/>
</dbReference>
<dbReference type="InterPro" id="IPR001787">
    <property type="entry name" value="Ribosomal_bL21"/>
</dbReference>
<keyword evidence="5 6" id="KW-0687">Ribonucleoprotein</keyword>
<dbReference type="PANTHER" id="PTHR21349:SF0">
    <property type="entry name" value="LARGE RIBOSOMAL SUBUNIT PROTEIN BL21M"/>
    <property type="match status" value="1"/>
</dbReference>
<sequence length="102" mass="11854">MFAIVETGGKQYKVREQDVIKIEKLSASVGEEVTLNKVIALTDINHNMVFAQNATVTASVLEQCRNDKIIVFKKKRRKNYRRKNGHRQYMTVLRITKINNME</sequence>
<comment type="subunit">
    <text evidence="6">Part of the 50S ribosomal subunit. Contacts protein L20.</text>
</comment>
<accession>A0A0F3NB81</accession>
<dbReference type="PROSITE" id="PS01169">
    <property type="entry name" value="RIBOSOMAL_L21"/>
    <property type="match status" value="1"/>
</dbReference>
<comment type="function">
    <text evidence="6 7">This protein binds to 23S rRNA in the presence of protein L20.</text>
</comment>
<comment type="caution">
    <text evidence="8">The sequence shown here is derived from an EMBL/GenBank/DDBJ whole genome shotgun (WGS) entry which is preliminary data.</text>
</comment>
<dbReference type="GO" id="GO:0006412">
    <property type="term" value="P:translation"/>
    <property type="evidence" value="ECO:0007669"/>
    <property type="project" value="UniProtKB-UniRule"/>
</dbReference>
<comment type="similarity">
    <text evidence="1 6 7">Belongs to the bacterial ribosomal protein bL21 family.</text>
</comment>
<evidence type="ECO:0000256" key="2">
    <source>
        <dbReference type="ARBA" id="ARBA00022730"/>
    </source>
</evidence>
<dbReference type="SUPFAM" id="SSF141091">
    <property type="entry name" value="L21p-like"/>
    <property type="match status" value="1"/>
</dbReference>
<keyword evidence="3 6" id="KW-0694">RNA-binding</keyword>